<protein>
    <submittedName>
        <fullName evidence="2">Energy coupling factor transporter S component ThiW</fullName>
    </submittedName>
</protein>
<organism evidence="2 3">
    <name type="scientific">Helcococcus bovis</name>
    <dbReference type="NCBI Taxonomy" id="3153252"/>
    <lineage>
        <taxon>Bacteria</taxon>
        <taxon>Bacillati</taxon>
        <taxon>Bacillota</taxon>
        <taxon>Tissierellia</taxon>
        <taxon>Tissierellales</taxon>
        <taxon>Peptoniphilaceae</taxon>
        <taxon>Helcococcus</taxon>
    </lineage>
</organism>
<keyword evidence="1" id="KW-0812">Transmembrane</keyword>
<sequence length="75" mass="8013">MFAYFGEVFGTGIIGGLVSFPVAAFIMGNLKVSLFTFVIPFLISTSVVTIIAVVVVNAMQKTGVLNRIKEGKNDI</sequence>
<gene>
    <name evidence="2" type="ORF">ABGF40_01865</name>
</gene>
<comment type="caution">
    <text evidence="2">The sequence shown here is derived from an EMBL/GenBank/DDBJ whole genome shotgun (WGS) entry which is preliminary data.</text>
</comment>
<dbReference type="Pfam" id="PF09512">
    <property type="entry name" value="ThiW"/>
    <property type="match status" value="1"/>
</dbReference>
<accession>A0ABW9F5H0</accession>
<name>A0ABW9F5H0_9FIRM</name>
<evidence type="ECO:0000313" key="3">
    <source>
        <dbReference type="Proteomes" id="UP001629536"/>
    </source>
</evidence>
<dbReference type="InterPro" id="IPR012652">
    <property type="entry name" value="ThiW"/>
</dbReference>
<evidence type="ECO:0000313" key="2">
    <source>
        <dbReference type="EMBL" id="MFM1524413.1"/>
    </source>
</evidence>
<proteinExistence type="predicted"/>
<feature type="transmembrane region" description="Helical" evidence="1">
    <location>
        <begin position="34"/>
        <end position="59"/>
    </location>
</feature>
<feature type="transmembrane region" description="Helical" evidence="1">
    <location>
        <begin position="7"/>
        <end position="28"/>
    </location>
</feature>
<keyword evidence="1" id="KW-1133">Transmembrane helix</keyword>
<dbReference type="EMBL" id="JBFNFH010000002">
    <property type="protein sequence ID" value="MFM1524413.1"/>
    <property type="molecule type" value="Genomic_DNA"/>
</dbReference>
<dbReference type="RefSeq" id="WP_408126253.1">
    <property type="nucleotide sequence ID" value="NZ_JBFNFH010000002.1"/>
</dbReference>
<reference evidence="2 3" key="1">
    <citation type="journal article" date="2024" name="Front. Microbiol.">
        <title>Pangenomic and biochemical analyses of Helcococcus ovis reveal widespread tetracycline resistance and a novel bacterial species, Helcococcus bovis.</title>
        <authorList>
            <person name="Cunha F."/>
            <person name="Zhai Y."/>
            <person name="Casaro S."/>
            <person name="Jones K.L."/>
            <person name="Hernandez M."/>
            <person name="Bisinotto R.S."/>
            <person name="Kariyawasam S."/>
            <person name="Brown M.B."/>
            <person name="Phillips A."/>
            <person name="Jeong K.C."/>
            <person name="Galvao K.N."/>
        </authorList>
    </citation>
    <scope>NUCLEOTIDE SEQUENCE [LARGE SCALE GENOMIC DNA]</scope>
    <source>
        <strain evidence="2 3">KG197</strain>
    </source>
</reference>
<keyword evidence="3" id="KW-1185">Reference proteome</keyword>
<evidence type="ECO:0000256" key="1">
    <source>
        <dbReference type="SAM" id="Phobius"/>
    </source>
</evidence>
<dbReference type="Proteomes" id="UP001629536">
    <property type="component" value="Unassembled WGS sequence"/>
</dbReference>
<keyword evidence="1" id="KW-0472">Membrane</keyword>